<dbReference type="EMBL" id="JBHUMO010000058">
    <property type="protein sequence ID" value="MFD2729742.1"/>
    <property type="molecule type" value="Genomic_DNA"/>
</dbReference>
<reference evidence="3" key="1">
    <citation type="journal article" date="2019" name="Int. J. Syst. Evol. Microbiol.">
        <title>The Global Catalogue of Microorganisms (GCM) 10K type strain sequencing project: providing services to taxonomists for standard genome sequencing and annotation.</title>
        <authorList>
            <consortium name="The Broad Institute Genomics Platform"/>
            <consortium name="The Broad Institute Genome Sequencing Center for Infectious Disease"/>
            <person name="Wu L."/>
            <person name="Ma J."/>
        </authorList>
    </citation>
    <scope>NUCLEOTIDE SEQUENCE [LARGE SCALE GENOMIC DNA]</scope>
    <source>
        <strain evidence="3">TISTR 932</strain>
    </source>
</reference>
<evidence type="ECO:0000313" key="3">
    <source>
        <dbReference type="Proteomes" id="UP001597427"/>
    </source>
</evidence>
<dbReference type="InterPro" id="IPR048647">
    <property type="entry name" value="RlmA_N"/>
</dbReference>
<dbReference type="Proteomes" id="UP001597427">
    <property type="component" value="Unassembled WGS sequence"/>
</dbReference>
<accession>A0ABW5TK94</accession>
<keyword evidence="2" id="KW-0489">Methyltransferase</keyword>
<dbReference type="InterPro" id="IPR052939">
    <property type="entry name" value="23S_rRNA_MeTrnsfrase_RlmA"/>
</dbReference>
<dbReference type="GO" id="GO:0032259">
    <property type="term" value="P:methylation"/>
    <property type="evidence" value="ECO:0007669"/>
    <property type="project" value="UniProtKB-KW"/>
</dbReference>
<organism evidence="2 3">
    <name type="scientific">Enterococcus camelliae</name>
    <dbReference type="NCBI Taxonomy" id="453959"/>
    <lineage>
        <taxon>Bacteria</taxon>
        <taxon>Bacillati</taxon>
        <taxon>Bacillota</taxon>
        <taxon>Bacilli</taxon>
        <taxon>Lactobacillales</taxon>
        <taxon>Enterococcaceae</taxon>
        <taxon>Enterococcus</taxon>
    </lineage>
</organism>
<dbReference type="SUPFAM" id="SSF53335">
    <property type="entry name" value="S-adenosyl-L-methionine-dependent methyltransferases"/>
    <property type="match status" value="1"/>
</dbReference>
<sequence>MLKKIERGQQFVWQHTELFRCPICFATMTKQSHGLACQNGHQFDVSKKGTLYFLTHAIESGYDASLFQARGRMIQSGMYQPIIQRCAEALPGTRLLDVGCGEGSFLNLLTEHGQPQVSIGFDIAKEGIYQATNQPYGDFWCMADLTNLPFASQTFDRVLNIFSPSNYQEFRRILVPGGKVMKIVPNANYLKELRQAFYPDNLHKQQYSNERVLSKFFQEFPDATHERFSYVFKIPAKRQRDLLEMSPLEWGVPSVKKEELYQHPLETITVDVDLLIGTKPM</sequence>
<dbReference type="InterPro" id="IPR029063">
    <property type="entry name" value="SAM-dependent_MTases_sf"/>
</dbReference>
<name>A0ABW5TK94_9ENTE</name>
<evidence type="ECO:0000259" key="1">
    <source>
        <dbReference type="Pfam" id="PF21302"/>
    </source>
</evidence>
<dbReference type="RefSeq" id="WP_379982375.1">
    <property type="nucleotide sequence ID" value="NZ_JBHUMO010000058.1"/>
</dbReference>
<comment type="caution">
    <text evidence="2">The sequence shown here is derived from an EMBL/GenBank/DDBJ whole genome shotgun (WGS) entry which is preliminary data.</text>
</comment>
<keyword evidence="2" id="KW-0808">Transferase</keyword>
<gene>
    <name evidence="2" type="ORF">ACFSR0_09975</name>
</gene>
<dbReference type="PIRSF" id="PIRSF018249">
    <property type="entry name" value="MyrA_prd"/>
    <property type="match status" value="1"/>
</dbReference>
<dbReference type="GO" id="GO:0008168">
    <property type="term" value="F:methyltransferase activity"/>
    <property type="evidence" value="ECO:0007669"/>
    <property type="project" value="UniProtKB-KW"/>
</dbReference>
<dbReference type="PANTHER" id="PTHR43460">
    <property type="entry name" value="METHYLTRANSFERASE"/>
    <property type="match status" value="1"/>
</dbReference>
<dbReference type="PANTHER" id="PTHR43460:SF1">
    <property type="entry name" value="METHYLTRANSFERASE TYPE 11 DOMAIN-CONTAINING PROTEIN"/>
    <property type="match status" value="1"/>
</dbReference>
<protein>
    <submittedName>
        <fullName evidence="2">RNA methyltransferase</fullName>
    </submittedName>
</protein>
<feature type="domain" description="23S rRNA (guanine(745)-N(1))-methyltransferase N-terminal" evidence="1">
    <location>
        <begin position="19"/>
        <end position="49"/>
    </location>
</feature>
<evidence type="ECO:0000313" key="2">
    <source>
        <dbReference type="EMBL" id="MFD2729742.1"/>
    </source>
</evidence>
<dbReference type="Pfam" id="PF13489">
    <property type="entry name" value="Methyltransf_23"/>
    <property type="match status" value="1"/>
</dbReference>
<dbReference type="Gene3D" id="3.40.50.150">
    <property type="entry name" value="Vaccinia Virus protein VP39"/>
    <property type="match status" value="1"/>
</dbReference>
<proteinExistence type="predicted"/>
<dbReference type="Pfam" id="PF21302">
    <property type="entry name" value="Zn_ribbon_RlmA"/>
    <property type="match status" value="1"/>
</dbReference>
<keyword evidence="3" id="KW-1185">Reference proteome</keyword>
<dbReference type="CDD" id="cd02440">
    <property type="entry name" value="AdoMet_MTases"/>
    <property type="match status" value="1"/>
</dbReference>
<dbReference type="InterPro" id="IPR016718">
    <property type="entry name" value="rRNA_m1G-MeTrfase_A_prd"/>
</dbReference>